<organism evidence="4">
    <name type="scientific">Clastoptera arizonana</name>
    <name type="common">Arizona spittle bug</name>
    <dbReference type="NCBI Taxonomy" id="38151"/>
    <lineage>
        <taxon>Eukaryota</taxon>
        <taxon>Metazoa</taxon>
        <taxon>Ecdysozoa</taxon>
        <taxon>Arthropoda</taxon>
        <taxon>Hexapoda</taxon>
        <taxon>Insecta</taxon>
        <taxon>Pterygota</taxon>
        <taxon>Neoptera</taxon>
        <taxon>Paraneoptera</taxon>
        <taxon>Hemiptera</taxon>
        <taxon>Auchenorrhyncha</taxon>
        <taxon>Cercopoidea</taxon>
        <taxon>Clastopteridae</taxon>
        <taxon>Clastoptera</taxon>
    </lineage>
</organism>
<keyword evidence="1" id="KW-1015">Disulfide bond</keyword>
<dbReference type="InterPro" id="IPR001314">
    <property type="entry name" value="Peptidase_S1A"/>
</dbReference>
<dbReference type="InterPro" id="IPR009003">
    <property type="entry name" value="Peptidase_S1_PA"/>
</dbReference>
<evidence type="ECO:0000256" key="1">
    <source>
        <dbReference type="ARBA" id="ARBA00023157"/>
    </source>
</evidence>
<protein>
    <recommendedName>
        <fullName evidence="3">Peptidase S1 domain-containing protein</fullName>
    </recommendedName>
</protein>
<dbReference type="AlphaFoldDB" id="A0A1B6BYF2"/>
<dbReference type="Pfam" id="PF00089">
    <property type="entry name" value="Trypsin"/>
    <property type="match status" value="1"/>
</dbReference>
<reference evidence="4" key="1">
    <citation type="submission" date="2015-12" db="EMBL/GenBank/DDBJ databases">
        <title>De novo transcriptome assembly of four potential Pierce s Disease insect vectors from Arizona vineyards.</title>
        <authorList>
            <person name="Tassone E.E."/>
        </authorList>
    </citation>
    <scope>NUCLEOTIDE SEQUENCE</scope>
</reference>
<name>A0A1B6BYF2_9HEMI</name>
<accession>A0A1B6BYF2</accession>
<dbReference type="SUPFAM" id="SSF50494">
    <property type="entry name" value="Trypsin-like serine proteases"/>
    <property type="match status" value="1"/>
</dbReference>
<dbReference type="PRINTS" id="PR00722">
    <property type="entry name" value="CHYMOTRYPSIN"/>
</dbReference>
<evidence type="ECO:0000259" key="3">
    <source>
        <dbReference type="PROSITE" id="PS50240"/>
    </source>
</evidence>
<comment type="similarity">
    <text evidence="2">Belongs to the peptidase S1 family. CLIP subfamily.</text>
</comment>
<evidence type="ECO:0000256" key="2">
    <source>
        <dbReference type="ARBA" id="ARBA00024195"/>
    </source>
</evidence>
<dbReference type="InterPro" id="IPR043504">
    <property type="entry name" value="Peptidase_S1_PA_chymotrypsin"/>
</dbReference>
<evidence type="ECO:0000313" key="4">
    <source>
        <dbReference type="EMBL" id="JAS06286.1"/>
    </source>
</evidence>
<sequence>QNYDPDSDFDEDPDTFKGIFPEVGKLPYAVFITSTNGSIHCTGSIIHEFWVITAAHCLYWNEGQIIDIAELKVIAGINDYKLPDSKYQQVRQVDEVITHPSFWYNVISKFDVALIRLRDPLILNINVSSIEIEGDKWPYKEGTMLRNCTT</sequence>
<dbReference type="InterPro" id="IPR018114">
    <property type="entry name" value="TRYPSIN_HIS"/>
</dbReference>
<dbReference type="PROSITE" id="PS50240">
    <property type="entry name" value="TRYPSIN_DOM"/>
    <property type="match status" value="1"/>
</dbReference>
<dbReference type="Gene3D" id="2.40.10.10">
    <property type="entry name" value="Trypsin-like serine proteases"/>
    <property type="match status" value="1"/>
</dbReference>
<proteinExistence type="inferred from homology"/>
<dbReference type="InterPro" id="IPR001254">
    <property type="entry name" value="Trypsin_dom"/>
</dbReference>
<dbReference type="PANTHER" id="PTHR24256">
    <property type="entry name" value="TRYPTASE-RELATED"/>
    <property type="match status" value="1"/>
</dbReference>
<dbReference type="GO" id="GO:0006508">
    <property type="term" value="P:proteolysis"/>
    <property type="evidence" value="ECO:0007669"/>
    <property type="project" value="InterPro"/>
</dbReference>
<dbReference type="FunFam" id="2.40.10.10:FF:000068">
    <property type="entry name" value="transmembrane protease serine 2"/>
    <property type="match status" value="1"/>
</dbReference>
<dbReference type="EMBL" id="GEDC01031012">
    <property type="protein sequence ID" value="JAS06286.1"/>
    <property type="molecule type" value="Transcribed_RNA"/>
</dbReference>
<feature type="non-terminal residue" evidence="4">
    <location>
        <position position="1"/>
    </location>
</feature>
<feature type="domain" description="Peptidase S1" evidence="3">
    <location>
        <begin position="15"/>
        <end position="150"/>
    </location>
</feature>
<feature type="non-terminal residue" evidence="4">
    <location>
        <position position="150"/>
    </location>
</feature>
<dbReference type="PROSITE" id="PS00134">
    <property type="entry name" value="TRYPSIN_HIS"/>
    <property type="match status" value="1"/>
</dbReference>
<dbReference type="GO" id="GO:0004252">
    <property type="term" value="F:serine-type endopeptidase activity"/>
    <property type="evidence" value="ECO:0007669"/>
    <property type="project" value="InterPro"/>
</dbReference>
<dbReference type="InterPro" id="IPR051487">
    <property type="entry name" value="Ser/Thr_Proteases_Immune/Dev"/>
</dbReference>
<gene>
    <name evidence="4" type="ORF">g.44409</name>
</gene>